<reference evidence="2 3" key="1">
    <citation type="submission" date="2013-02" db="EMBL/GenBank/DDBJ databases">
        <title>Draft Genome Sequence of Streptomyces aurantiacus, Which Produces Setomimycin.</title>
        <authorList>
            <person name="Gruening B.A."/>
            <person name="Praeg A."/>
            <person name="Erxleben A."/>
            <person name="Guenther S."/>
            <person name="Mueller M."/>
        </authorList>
    </citation>
    <scope>NUCLEOTIDE SEQUENCE [LARGE SCALE GENOMIC DNA]</scope>
    <source>
        <strain evidence="2 3">JA 4570</strain>
    </source>
</reference>
<protein>
    <submittedName>
        <fullName evidence="2">Uncharacterized protein</fullName>
    </submittedName>
</protein>
<comment type="caution">
    <text evidence="2">The sequence shown here is derived from an EMBL/GenBank/DDBJ whole genome shotgun (WGS) entry which is preliminary data.</text>
</comment>
<accession>S3ZT11</accession>
<sequence length="123" mass="13431">MPRRRERAVRSGDELRRHVTPRVLDDPRRPVQHVVSVTADELGGPARRGEAARDFRTEGDDRTTGHGLVELGGRLVPPVVAAGHSAQARADQHCFHAVRLCGSPPLPCPESHHRALARPLTAP</sequence>
<dbReference type="Proteomes" id="UP000014629">
    <property type="component" value="Unassembled WGS sequence"/>
</dbReference>
<proteinExistence type="predicted"/>
<gene>
    <name evidence="2" type="ORF">STRAU_5403</name>
</gene>
<keyword evidence="3" id="KW-1185">Reference proteome</keyword>
<evidence type="ECO:0000256" key="1">
    <source>
        <dbReference type="SAM" id="MobiDB-lite"/>
    </source>
</evidence>
<feature type="region of interest" description="Disordered" evidence="1">
    <location>
        <begin position="1"/>
        <end position="70"/>
    </location>
</feature>
<organism evidence="2 3">
    <name type="scientific">Streptomyces aurantiacus JA 4570</name>
    <dbReference type="NCBI Taxonomy" id="1286094"/>
    <lineage>
        <taxon>Bacteria</taxon>
        <taxon>Bacillati</taxon>
        <taxon>Actinomycetota</taxon>
        <taxon>Actinomycetes</taxon>
        <taxon>Kitasatosporales</taxon>
        <taxon>Streptomycetaceae</taxon>
        <taxon>Streptomyces</taxon>
        <taxon>Streptomyces aurantiacus group</taxon>
    </lineage>
</organism>
<dbReference type="AlphaFoldDB" id="S3ZT11"/>
<evidence type="ECO:0000313" key="3">
    <source>
        <dbReference type="Proteomes" id="UP000014629"/>
    </source>
</evidence>
<feature type="compositionally biased region" description="Basic and acidic residues" evidence="1">
    <location>
        <begin position="8"/>
        <end position="29"/>
    </location>
</feature>
<evidence type="ECO:0000313" key="2">
    <source>
        <dbReference type="EMBL" id="EPH41540.1"/>
    </source>
</evidence>
<name>S3ZT11_9ACTN</name>
<dbReference type="EMBL" id="AOPZ01000306">
    <property type="protein sequence ID" value="EPH41540.1"/>
    <property type="molecule type" value="Genomic_DNA"/>
</dbReference>
<feature type="compositionally biased region" description="Basic and acidic residues" evidence="1">
    <location>
        <begin position="47"/>
        <end position="64"/>
    </location>
</feature>
<dbReference type="PATRIC" id="fig|1286094.4.peg.5335"/>